<organism evidence="2 3">
    <name type="scientific">Blumeria graminis f. sp. hordei (strain DH14)</name>
    <name type="common">Barley powdery mildew</name>
    <name type="synonym">Oidium monilioides f. sp. hordei</name>
    <dbReference type="NCBI Taxonomy" id="546991"/>
    <lineage>
        <taxon>Eukaryota</taxon>
        <taxon>Fungi</taxon>
        <taxon>Dikarya</taxon>
        <taxon>Ascomycota</taxon>
        <taxon>Pezizomycotina</taxon>
        <taxon>Leotiomycetes</taxon>
        <taxon>Erysiphales</taxon>
        <taxon>Erysiphaceae</taxon>
        <taxon>Blumeria</taxon>
        <taxon>Blumeria hordei</taxon>
    </lineage>
</organism>
<feature type="chain" id="PRO_5004107094" evidence="1">
    <location>
        <begin position="24"/>
        <end position="129"/>
    </location>
</feature>
<evidence type="ECO:0000313" key="3">
    <source>
        <dbReference type="Proteomes" id="UP000015441"/>
    </source>
</evidence>
<dbReference type="Proteomes" id="UP000015441">
    <property type="component" value="Unassembled WGS sequence"/>
</dbReference>
<dbReference type="HOGENOM" id="CLU_1875088_0_0_1"/>
<dbReference type="EMBL" id="CAUH01002459">
    <property type="protein sequence ID" value="CCU76394.1"/>
    <property type="molecule type" value="Genomic_DNA"/>
</dbReference>
<comment type="caution">
    <text evidence="2">The sequence shown here is derived from an EMBL/GenBank/DDBJ whole genome shotgun (WGS) entry which is preliminary data.</text>
</comment>
<reference evidence="2 3" key="1">
    <citation type="journal article" date="2010" name="Science">
        <title>Genome expansion and gene loss in powdery mildew fungi reveal tradeoffs in extreme parasitism.</title>
        <authorList>
            <person name="Spanu P.D."/>
            <person name="Abbott J.C."/>
            <person name="Amselem J."/>
            <person name="Burgis T.A."/>
            <person name="Soanes D.M."/>
            <person name="Stueber K."/>
            <person name="Ver Loren van Themaat E."/>
            <person name="Brown J.K.M."/>
            <person name="Butcher S.A."/>
            <person name="Gurr S.J."/>
            <person name="Lebrun M.-H."/>
            <person name="Ridout C.J."/>
            <person name="Schulze-Lefert P."/>
            <person name="Talbot N.J."/>
            <person name="Ahmadinejad N."/>
            <person name="Ametz C."/>
            <person name="Barton G.R."/>
            <person name="Benjdia M."/>
            <person name="Bidzinski P."/>
            <person name="Bindschedler L.V."/>
            <person name="Both M."/>
            <person name="Brewer M.T."/>
            <person name="Cadle-Davidson L."/>
            <person name="Cadle-Davidson M.M."/>
            <person name="Collemare J."/>
            <person name="Cramer R."/>
            <person name="Frenkel O."/>
            <person name="Godfrey D."/>
            <person name="Harriman J."/>
            <person name="Hoede C."/>
            <person name="King B.C."/>
            <person name="Klages S."/>
            <person name="Kleemann J."/>
            <person name="Knoll D."/>
            <person name="Koti P.S."/>
            <person name="Kreplak J."/>
            <person name="Lopez-Ruiz F.J."/>
            <person name="Lu X."/>
            <person name="Maekawa T."/>
            <person name="Mahanil S."/>
            <person name="Micali C."/>
            <person name="Milgroom M.G."/>
            <person name="Montana G."/>
            <person name="Noir S."/>
            <person name="O'Connell R.J."/>
            <person name="Oberhaensli S."/>
            <person name="Parlange F."/>
            <person name="Pedersen C."/>
            <person name="Quesneville H."/>
            <person name="Reinhardt R."/>
            <person name="Rott M."/>
            <person name="Sacristan S."/>
            <person name="Schmidt S.M."/>
            <person name="Schoen M."/>
            <person name="Skamnioti P."/>
            <person name="Sommer H."/>
            <person name="Stephens A."/>
            <person name="Takahara H."/>
            <person name="Thordal-Christensen H."/>
            <person name="Vigouroux M."/>
            <person name="Wessling R."/>
            <person name="Wicker T."/>
            <person name="Panstruga R."/>
        </authorList>
    </citation>
    <scope>NUCLEOTIDE SEQUENCE [LARGE SCALE GENOMIC DNA]</scope>
    <source>
        <strain evidence="2">DH14</strain>
    </source>
</reference>
<keyword evidence="3" id="KW-1185">Reference proteome</keyword>
<feature type="signal peptide" evidence="1">
    <location>
        <begin position="1"/>
        <end position="23"/>
    </location>
</feature>
<name>N1J9X0_BLUG1</name>
<keyword evidence="1" id="KW-0732">Signal</keyword>
<dbReference type="InParanoid" id="N1J9X0"/>
<sequence length="129" mass="14648">MRTTTLIACVGTWLVSLASTVQCADYRCDNGATIPARYITSALARVREQAQNGEDGFTLQQPGRPYKATPTTRSSIQLYWTHIDVDRNQSYVNGEYYGYEVVYSSNFDLYYVNAFKATDTWKENLISCQ</sequence>
<proteinExistence type="predicted"/>
<dbReference type="AlphaFoldDB" id="N1J9X0"/>
<accession>N1J9X0</accession>
<evidence type="ECO:0000313" key="2">
    <source>
        <dbReference type="EMBL" id="CCU76394.1"/>
    </source>
</evidence>
<gene>
    <name evidence="2" type="ORF">BGHDH14_bgh03058</name>
</gene>
<protein>
    <submittedName>
        <fullName evidence="2">CSEP0086 putative effector protein</fullName>
    </submittedName>
</protein>
<dbReference type="OrthoDB" id="10448753at2759"/>
<evidence type="ECO:0000256" key="1">
    <source>
        <dbReference type="SAM" id="SignalP"/>
    </source>
</evidence>